<feature type="domain" description="DUF38" evidence="1">
    <location>
        <begin position="12"/>
        <end position="88"/>
    </location>
</feature>
<keyword evidence="3" id="KW-1185">Reference proteome</keyword>
<evidence type="ECO:0000259" key="1">
    <source>
        <dbReference type="Pfam" id="PF01827"/>
    </source>
</evidence>
<accession>E3MT93</accession>
<dbReference type="Pfam" id="PF01827">
    <property type="entry name" value="FTH"/>
    <property type="match status" value="1"/>
</dbReference>
<evidence type="ECO:0000313" key="2">
    <source>
        <dbReference type="EMBL" id="EFP08793.1"/>
    </source>
</evidence>
<gene>
    <name evidence="2" type="ORF">CRE_19772</name>
</gene>
<dbReference type="InParanoid" id="E3MT93"/>
<sequence>MTLTGGLIHENSQISTLEQWKQAKHVKVETIFMVPIRIFSNFATFEVSSTPFFTEDVAKLIDTLDQFQSTNFKSCKINCTLTLDTKKIVQELNLQSSSVPREYSIRNSDFFIQFSLNRKSFKVYKKFHINI</sequence>
<dbReference type="AlphaFoldDB" id="E3MT93"/>
<evidence type="ECO:0000313" key="3">
    <source>
        <dbReference type="Proteomes" id="UP000008281"/>
    </source>
</evidence>
<dbReference type="InterPro" id="IPR002900">
    <property type="entry name" value="DUF38/FTH_CAE_spp"/>
</dbReference>
<proteinExistence type="predicted"/>
<organism evidence="3">
    <name type="scientific">Caenorhabditis remanei</name>
    <name type="common">Caenorhabditis vulgaris</name>
    <dbReference type="NCBI Taxonomy" id="31234"/>
    <lineage>
        <taxon>Eukaryota</taxon>
        <taxon>Metazoa</taxon>
        <taxon>Ecdysozoa</taxon>
        <taxon>Nematoda</taxon>
        <taxon>Chromadorea</taxon>
        <taxon>Rhabditida</taxon>
        <taxon>Rhabditina</taxon>
        <taxon>Rhabditomorpha</taxon>
        <taxon>Rhabditoidea</taxon>
        <taxon>Rhabditidae</taxon>
        <taxon>Peloderinae</taxon>
        <taxon>Caenorhabditis</taxon>
    </lineage>
</organism>
<reference evidence="2" key="1">
    <citation type="submission" date="2007-07" db="EMBL/GenBank/DDBJ databases">
        <title>PCAP assembly of the Caenorhabditis remanei genome.</title>
        <authorList>
            <consortium name="The Caenorhabditis remanei Sequencing Consortium"/>
            <person name="Wilson R.K."/>
        </authorList>
    </citation>
    <scope>NUCLEOTIDE SEQUENCE [LARGE SCALE GENOMIC DNA]</scope>
    <source>
        <strain evidence="2">PB4641</strain>
    </source>
</reference>
<dbReference type="EMBL" id="DS268476">
    <property type="protein sequence ID" value="EFP08793.1"/>
    <property type="molecule type" value="Genomic_DNA"/>
</dbReference>
<dbReference type="Proteomes" id="UP000008281">
    <property type="component" value="Unassembled WGS sequence"/>
</dbReference>
<protein>
    <recommendedName>
        <fullName evidence="1">DUF38 domain-containing protein</fullName>
    </recommendedName>
</protein>
<dbReference type="OrthoDB" id="5909145at2759"/>
<name>E3MT93_CAERE</name>
<dbReference type="HOGENOM" id="CLU_1929538_0_0_1"/>